<evidence type="ECO:0008006" key="3">
    <source>
        <dbReference type="Google" id="ProtNLM"/>
    </source>
</evidence>
<evidence type="ECO:0000313" key="2">
    <source>
        <dbReference type="Proteomes" id="UP001333110"/>
    </source>
</evidence>
<accession>A0AAN7NJV3</accession>
<keyword evidence="2" id="KW-1185">Reference proteome</keyword>
<sequence length="454" mass="52855">MFLGLVHRTYEESLRELSLFSPERKILKLKEDFAVYSYLIGGYRKDGSRVFLEMHSKRMRDNRHKVLVSGGGSSGLEENLIFRKGKEDPGNYKVVIITLIPAKVMRQLILDTILRHMKDMKVLGSSLHRFMKGKSGLTHLTAFCNEMTDLVDRCRVFDTVSHNVLIDKLMKYRLDKLTVRWIEKIVSSKLFNIPINNLDDETECILSKFNNWLESRLAEKDLRILVDNKLGPQGACVAKMTDSLLDCIRKIISSRLREVIFPLTQHRERTRDNRQKLKYRKFYLNIRKKNHCESGQILEQISQRGCTVSLLGDFQNQTGHDPEQLALIHPALSRGLDLMTSIGTFFCLFRSPARNLGWFSLEKRRLQEDLIAVFQYLKGSYKKGGERLFTKACSDRTRGRGFKLKEGRFRLDIRKKFFMMTVMRHWNRLPRDVVAVPSLEMFKVRLDGALSNLI</sequence>
<proteinExistence type="predicted"/>
<protein>
    <recommendedName>
        <fullName evidence="3">Reverse transcriptase domain-containing protein</fullName>
    </recommendedName>
</protein>
<dbReference type="PANTHER" id="PTHR33332">
    <property type="entry name" value="REVERSE TRANSCRIPTASE DOMAIN-CONTAINING PROTEIN"/>
    <property type="match status" value="1"/>
</dbReference>
<reference evidence="1 2" key="1">
    <citation type="journal article" date="2023" name="J. Hered.">
        <title>Chromosome-level genome of the wood stork (Mycteria americana) provides insight into avian chromosome evolution.</title>
        <authorList>
            <person name="Flamio R. Jr."/>
            <person name="Ramstad K.M."/>
        </authorList>
    </citation>
    <scope>NUCLEOTIDE SEQUENCE [LARGE SCALE GENOMIC DNA]</scope>
    <source>
        <strain evidence="1">JAX WOST 10</strain>
    </source>
</reference>
<dbReference type="EMBL" id="JAUNZN010000001">
    <property type="protein sequence ID" value="KAK4828808.1"/>
    <property type="molecule type" value="Genomic_DNA"/>
</dbReference>
<gene>
    <name evidence="1" type="ORF">QYF61_000865</name>
</gene>
<name>A0AAN7NJV3_MYCAM</name>
<organism evidence="1 2">
    <name type="scientific">Mycteria americana</name>
    <name type="common">Wood stork</name>
    <dbReference type="NCBI Taxonomy" id="33587"/>
    <lineage>
        <taxon>Eukaryota</taxon>
        <taxon>Metazoa</taxon>
        <taxon>Chordata</taxon>
        <taxon>Craniata</taxon>
        <taxon>Vertebrata</taxon>
        <taxon>Euteleostomi</taxon>
        <taxon>Archelosauria</taxon>
        <taxon>Archosauria</taxon>
        <taxon>Dinosauria</taxon>
        <taxon>Saurischia</taxon>
        <taxon>Theropoda</taxon>
        <taxon>Coelurosauria</taxon>
        <taxon>Aves</taxon>
        <taxon>Neognathae</taxon>
        <taxon>Neoaves</taxon>
        <taxon>Aequornithes</taxon>
        <taxon>Ciconiiformes</taxon>
        <taxon>Ciconiidae</taxon>
        <taxon>Mycteria</taxon>
    </lineage>
</organism>
<dbReference type="Proteomes" id="UP001333110">
    <property type="component" value="Unassembled WGS sequence"/>
</dbReference>
<dbReference type="AlphaFoldDB" id="A0AAN7NJV3"/>
<comment type="caution">
    <text evidence="1">The sequence shown here is derived from an EMBL/GenBank/DDBJ whole genome shotgun (WGS) entry which is preliminary data.</text>
</comment>
<evidence type="ECO:0000313" key="1">
    <source>
        <dbReference type="EMBL" id="KAK4828808.1"/>
    </source>
</evidence>